<sequence length="273" mass="28353">MRKSLKVSLAATILALTSACGAGGADLTSADGSSSPAKAAATAAAADPLTQENFVERLTTAQLAAGSAHVEMDGGVDMRGDVRLAEDLESTEARVTMGAGPMLVDLRIVDGIVYLKLGELSGGKFIRVDLSDPKDPIGQHFGSMAGQVDLTEQLRVFRDALVEFDDQGSGGEIDGVETTKLRLVIDTAKALEGQQAGGPGSGAKAPKQLEYTLYVGPDDLLRRLTMDVAGSTSSMDWTQWGEPVEVKTPPADQVTDSSQLGDLAGLMKGSGRS</sequence>
<evidence type="ECO:0008006" key="5">
    <source>
        <dbReference type="Google" id="ProtNLM"/>
    </source>
</evidence>
<dbReference type="OrthoDB" id="3781094at2"/>
<feature type="chain" id="PRO_5039388365" description="Lipoprotein LprG" evidence="2">
    <location>
        <begin position="23"/>
        <end position="273"/>
    </location>
</feature>
<dbReference type="SUPFAM" id="SSF89392">
    <property type="entry name" value="Prokaryotic lipoproteins and lipoprotein localization factors"/>
    <property type="match status" value="1"/>
</dbReference>
<dbReference type="AlphaFoldDB" id="A0A1T4YVG9"/>
<organism evidence="3 4">
    <name type="scientific">Aeromicrobium choanae</name>
    <dbReference type="NCBI Taxonomy" id="1736691"/>
    <lineage>
        <taxon>Bacteria</taxon>
        <taxon>Bacillati</taxon>
        <taxon>Actinomycetota</taxon>
        <taxon>Actinomycetes</taxon>
        <taxon>Propionibacteriales</taxon>
        <taxon>Nocardioidaceae</taxon>
        <taxon>Aeromicrobium</taxon>
    </lineage>
</organism>
<dbReference type="InterPro" id="IPR029046">
    <property type="entry name" value="LolA/LolB/LppX"/>
</dbReference>
<protein>
    <recommendedName>
        <fullName evidence="5">Lipoprotein LprG</fullName>
    </recommendedName>
</protein>
<dbReference type="RefSeq" id="WP_078699145.1">
    <property type="nucleotide sequence ID" value="NZ_LT796768.1"/>
</dbReference>
<dbReference type="STRING" id="1736691.SAMN06295964_1013"/>
<accession>A0A1T4YVG9</accession>
<name>A0A1T4YVG9_9ACTN</name>
<dbReference type="PROSITE" id="PS51257">
    <property type="entry name" value="PROKAR_LIPOPROTEIN"/>
    <property type="match status" value="1"/>
</dbReference>
<keyword evidence="2" id="KW-0732">Signal</keyword>
<proteinExistence type="predicted"/>
<dbReference type="EMBL" id="LT796768">
    <property type="protein sequence ID" value="SKB05653.1"/>
    <property type="molecule type" value="Genomic_DNA"/>
</dbReference>
<gene>
    <name evidence="3" type="ORF">SAMN06295964_1013</name>
</gene>
<dbReference type="Proteomes" id="UP000191040">
    <property type="component" value="Chromosome I"/>
</dbReference>
<evidence type="ECO:0000313" key="3">
    <source>
        <dbReference type="EMBL" id="SKB05653.1"/>
    </source>
</evidence>
<reference evidence="4" key="1">
    <citation type="submission" date="2017-02" db="EMBL/GenBank/DDBJ databases">
        <authorList>
            <person name="Varghese N."/>
            <person name="Submissions S."/>
        </authorList>
    </citation>
    <scope>NUCLEOTIDE SEQUENCE [LARGE SCALE GENOMIC DNA]</scope>
    <source>
        <strain evidence="4">9H-4</strain>
    </source>
</reference>
<feature type="region of interest" description="Disordered" evidence="1">
    <location>
        <begin position="247"/>
        <end position="273"/>
    </location>
</feature>
<feature type="signal peptide" evidence="2">
    <location>
        <begin position="1"/>
        <end position="22"/>
    </location>
</feature>
<evidence type="ECO:0000256" key="1">
    <source>
        <dbReference type="SAM" id="MobiDB-lite"/>
    </source>
</evidence>
<evidence type="ECO:0000256" key="2">
    <source>
        <dbReference type="SAM" id="SignalP"/>
    </source>
</evidence>
<dbReference type="Gene3D" id="2.50.20.20">
    <property type="match status" value="1"/>
</dbReference>
<keyword evidence="4" id="KW-1185">Reference proteome</keyword>
<evidence type="ECO:0000313" key="4">
    <source>
        <dbReference type="Proteomes" id="UP000191040"/>
    </source>
</evidence>